<accession>A0ABV6GH84</accession>
<dbReference type="InterPro" id="IPR041315">
    <property type="entry name" value="PlcR_TPR"/>
</dbReference>
<protein>
    <recommendedName>
        <fullName evidence="1">HTH cro/C1-type domain-containing protein</fullName>
    </recommendedName>
</protein>
<dbReference type="InterPro" id="IPR001387">
    <property type="entry name" value="Cro/C1-type_HTH"/>
</dbReference>
<dbReference type="Pfam" id="PF18768">
    <property type="entry name" value="RNPP_C"/>
    <property type="match status" value="1"/>
</dbReference>
<dbReference type="SUPFAM" id="SSF47413">
    <property type="entry name" value="lambda repressor-like DNA-binding domains"/>
    <property type="match status" value="1"/>
</dbReference>
<dbReference type="Proteomes" id="UP001589854">
    <property type="component" value="Unassembled WGS sequence"/>
</dbReference>
<dbReference type="InterPro" id="IPR011990">
    <property type="entry name" value="TPR-like_helical_dom_sf"/>
</dbReference>
<evidence type="ECO:0000259" key="1">
    <source>
        <dbReference type="PROSITE" id="PS50943"/>
    </source>
</evidence>
<reference evidence="2 3" key="1">
    <citation type="submission" date="2024-09" db="EMBL/GenBank/DDBJ databases">
        <authorList>
            <person name="Sun Q."/>
            <person name="Mori K."/>
        </authorList>
    </citation>
    <scope>NUCLEOTIDE SEQUENCE [LARGE SCALE GENOMIC DNA]</scope>
    <source>
        <strain evidence="2 3">CCM 7228</strain>
    </source>
</reference>
<feature type="domain" description="HTH cro/C1-type" evidence="1">
    <location>
        <begin position="12"/>
        <end position="65"/>
    </location>
</feature>
<dbReference type="SUPFAM" id="SSF48452">
    <property type="entry name" value="TPR-like"/>
    <property type="match status" value="1"/>
</dbReference>
<evidence type="ECO:0000313" key="2">
    <source>
        <dbReference type="EMBL" id="MFC0273050.1"/>
    </source>
</evidence>
<organism evidence="2 3">
    <name type="scientific">Metabacillus herbersteinensis</name>
    <dbReference type="NCBI Taxonomy" id="283816"/>
    <lineage>
        <taxon>Bacteria</taxon>
        <taxon>Bacillati</taxon>
        <taxon>Bacillota</taxon>
        <taxon>Bacilli</taxon>
        <taxon>Bacillales</taxon>
        <taxon>Bacillaceae</taxon>
        <taxon>Metabacillus</taxon>
    </lineage>
</organism>
<dbReference type="InterPro" id="IPR053163">
    <property type="entry name" value="HTH-type_regulator_Rgg"/>
</dbReference>
<dbReference type="InterPro" id="IPR010982">
    <property type="entry name" value="Lambda_DNA-bd_dom_sf"/>
</dbReference>
<comment type="caution">
    <text evidence="2">The sequence shown here is derived from an EMBL/GenBank/DDBJ whole genome shotgun (WGS) entry which is preliminary data.</text>
</comment>
<proteinExistence type="predicted"/>
<sequence>MSYELLNFGETLWSLRVYKGMDISDLAEDICSEEDFILFEKDRKSPTLEQLYKISIKLNIEISDFFGFTSAGSIDYVSSVYNLIKKYKRDRNYQAINVIIEKEKDNPLFKPPSRKQFLMWHEAICSYYLAKVEIRDKEVSIKKLYEAIELTNPSKKGLSEREIEILMSISLLEKDDSNFDEAIILLNEVLKDLDRLPSIIDTRVQLRALFGLSQSLSKVNNFEESLNYSLKGIDQCINNEDFYLFGEFLYQTGLNYINLGNLKKGKEYYTKSIQAFELQGNEKLSEVVKEEIEKVLN</sequence>
<dbReference type="PANTHER" id="PTHR37038">
    <property type="entry name" value="TRANSCRIPTIONAL REGULATOR-RELATED"/>
    <property type="match status" value="1"/>
</dbReference>
<dbReference type="CDD" id="cd00093">
    <property type="entry name" value="HTH_XRE"/>
    <property type="match status" value="1"/>
</dbReference>
<gene>
    <name evidence="2" type="ORF">ACFFIX_16615</name>
</gene>
<dbReference type="PANTHER" id="PTHR37038:SF14">
    <property type="entry name" value="TRANSCRIPTIONAL ACTIVATOR"/>
    <property type="match status" value="1"/>
</dbReference>
<name>A0ABV6GH84_9BACI</name>
<keyword evidence="3" id="KW-1185">Reference proteome</keyword>
<dbReference type="EMBL" id="JBHLVO010000015">
    <property type="protein sequence ID" value="MFC0273050.1"/>
    <property type="molecule type" value="Genomic_DNA"/>
</dbReference>
<dbReference type="Gene3D" id="1.25.40.10">
    <property type="entry name" value="Tetratricopeptide repeat domain"/>
    <property type="match status" value="1"/>
</dbReference>
<dbReference type="PROSITE" id="PS50943">
    <property type="entry name" value="HTH_CROC1"/>
    <property type="match status" value="1"/>
</dbReference>
<dbReference type="RefSeq" id="WP_378935964.1">
    <property type="nucleotide sequence ID" value="NZ_JBHLVO010000015.1"/>
</dbReference>
<evidence type="ECO:0000313" key="3">
    <source>
        <dbReference type="Proteomes" id="UP001589854"/>
    </source>
</evidence>